<reference evidence="3" key="1">
    <citation type="submission" date="2016-11" db="UniProtKB">
        <authorList>
            <consortium name="WormBaseParasite"/>
        </authorList>
    </citation>
    <scope>IDENTIFICATION</scope>
</reference>
<dbReference type="WBParaSite" id="Hba_05890">
    <property type="protein sequence ID" value="Hba_05890"/>
    <property type="gene ID" value="Hba_05890"/>
</dbReference>
<feature type="compositionally biased region" description="Basic residues" evidence="1">
    <location>
        <begin position="78"/>
        <end position="91"/>
    </location>
</feature>
<sequence length="99" mass="11587">MTTVELEGKAKERKRMGTEMKIILYNDPHHPISQQCHSYMKNNDDCRNGMMNPRRRKDSSTLRWSPMTLNEQYEGKGYGKRGRGRPRRIPAKTRPPLGN</sequence>
<protein>
    <submittedName>
        <fullName evidence="3">Uncharacterized protein</fullName>
    </submittedName>
</protein>
<proteinExistence type="predicted"/>
<feature type="region of interest" description="Disordered" evidence="1">
    <location>
        <begin position="51"/>
        <end position="99"/>
    </location>
</feature>
<accession>A0A1I7WL73</accession>
<evidence type="ECO:0000256" key="1">
    <source>
        <dbReference type="SAM" id="MobiDB-lite"/>
    </source>
</evidence>
<name>A0A1I7WL73_HETBA</name>
<keyword evidence="2" id="KW-1185">Reference proteome</keyword>
<feature type="compositionally biased region" description="Polar residues" evidence="1">
    <location>
        <begin position="61"/>
        <end position="71"/>
    </location>
</feature>
<dbReference type="AlphaFoldDB" id="A0A1I7WL73"/>
<evidence type="ECO:0000313" key="2">
    <source>
        <dbReference type="Proteomes" id="UP000095283"/>
    </source>
</evidence>
<organism evidence="2 3">
    <name type="scientific">Heterorhabditis bacteriophora</name>
    <name type="common">Entomopathogenic nematode worm</name>
    <dbReference type="NCBI Taxonomy" id="37862"/>
    <lineage>
        <taxon>Eukaryota</taxon>
        <taxon>Metazoa</taxon>
        <taxon>Ecdysozoa</taxon>
        <taxon>Nematoda</taxon>
        <taxon>Chromadorea</taxon>
        <taxon>Rhabditida</taxon>
        <taxon>Rhabditina</taxon>
        <taxon>Rhabditomorpha</taxon>
        <taxon>Strongyloidea</taxon>
        <taxon>Heterorhabditidae</taxon>
        <taxon>Heterorhabditis</taxon>
    </lineage>
</organism>
<evidence type="ECO:0000313" key="3">
    <source>
        <dbReference type="WBParaSite" id="Hba_05890"/>
    </source>
</evidence>
<dbReference type="Proteomes" id="UP000095283">
    <property type="component" value="Unplaced"/>
</dbReference>